<dbReference type="SUPFAM" id="SSF159774">
    <property type="entry name" value="YerB-like"/>
    <property type="match status" value="1"/>
</dbReference>
<gene>
    <name evidence="4" type="ORF">UV20_C0008G0019</name>
</gene>
<dbReference type="Pfam" id="PF11258">
    <property type="entry name" value="DUF3048"/>
    <property type="match status" value="1"/>
</dbReference>
<dbReference type="AlphaFoldDB" id="A0A0G1D3T4"/>
<feature type="transmembrane region" description="Helical" evidence="1">
    <location>
        <begin position="15"/>
        <end position="34"/>
    </location>
</feature>
<sequence>MALSSKTGFTKQQRYLLLVALFAVIAGLVFYGIFKSNLSSPKKDKLTREQAAQDILAESATSTISFLNGLEVPLASASSCVAIMIDNAPEVERQFGLNKASLVYEAPVEGGRTRFMAVYGLATSTVATIGPVRSARPYFLDWVQELGCLYAHVGGSNEALEKIKNLEINDLNEFYNGGYFWRNKKYTAPHNTFTDIETLAQAWEKTGNKDEQRVIKSWLFAKKEAKILPAGINYFEEQIGDLKVSWSFDQNLKKWKRFVNNKAAKDNVGTITAKNVVFQYVWGEVLDEVGRLSLQTIGSGRAVILKEGNVIEGRWEKKSAGSRTRFFGPDTKEMEFNPGLIWVEVATKISEGY</sequence>
<name>A0A0G1D3T4_9BACT</name>
<proteinExistence type="predicted"/>
<keyword evidence="1" id="KW-1133">Transmembrane helix</keyword>
<organism evidence="4 5">
    <name type="scientific">Candidatus Magasanikbacteria bacterium GW2011_GWA2_42_32</name>
    <dbReference type="NCBI Taxonomy" id="1619039"/>
    <lineage>
        <taxon>Bacteria</taxon>
        <taxon>Candidatus Magasanikiibacteriota</taxon>
    </lineage>
</organism>
<feature type="domain" description="DUF3048" evidence="2">
    <location>
        <begin position="77"/>
        <end position="207"/>
    </location>
</feature>
<dbReference type="EMBL" id="LCDO01000008">
    <property type="protein sequence ID" value="KKS56643.1"/>
    <property type="molecule type" value="Genomic_DNA"/>
</dbReference>
<dbReference type="Gene3D" id="3.50.90.10">
    <property type="entry name" value="YerB-like"/>
    <property type="match status" value="1"/>
</dbReference>
<evidence type="ECO:0000313" key="5">
    <source>
        <dbReference type="Proteomes" id="UP000034837"/>
    </source>
</evidence>
<reference evidence="4 5" key="1">
    <citation type="journal article" date="2015" name="Nature">
        <title>rRNA introns, odd ribosomes, and small enigmatic genomes across a large radiation of phyla.</title>
        <authorList>
            <person name="Brown C.T."/>
            <person name="Hug L.A."/>
            <person name="Thomas B.C."/>
            <person name="Sharon I."/>
            <person name="Castelle C.J."/>
            <person name="Singh A."/>
            <person name="Wilkins M.J."/>
            <person name="Williams K.H."/>
            <person name="Banfield J.F."/>
        </authorList>
    </citation>
    <scope>NUCLEOTIDE SEQUENCE [LARGE SCALE GENOMIC DNA]</scope>
</reference>
<accession>A0A0G1D3T4</accession>
<keyword evidence="1" id="KW-0812">Transmembrane</keyword>
<evidence type="ECO:0000259" key="3">
    <source>
        <dbReference type="Pfam" id="PF17479"/>
    </source>
</evidence>
<evidence type="ECO:0000259" key="2">
    <source>
        <dbReference type="Pfam" id="PF11258"/>
    </source>
</evidence>
<dbReference type="Proteomes" id="UP000034837">
    <property type="component" value="Unassembled WGS sequence"/>
</dbReference>
<evidence type="ECO:0000256" key="1">
    <source>
        <dbReference type="SAM" id="Phobius"/>
    </source>
</evidence>
<keyword evidence="1" id="KW-0472">Membrane</keyword>
<dbReference type="InterPro" id="IPR023158">
    <property type="entry name" value="YerB-like_sf"/>
</dbReference>
<evidence type="ECO:0000313" key="4">
    <source>
        <dbReference type="EMBL" id="KKS56643.1"/>
    </source>
</evidence>
<dbReference type="Pfam" id="PF17479">
    <property type="entry name" value="DUF3048_C"/>
    <property type="match status" value="1"/>
</dbReference>
<dbReference type="InterPro" id="IPR035328">
    <property type="entry name" value="DUF3048_C"/>
</dbReference>
<comment type="caution">
    <text evidence="4">The sequence shown here is derived from an EMBL/GenBank/DDBJ whole genome shotgun (WGS) entry which is preliminary data.</text>
</comment>
<protein>
    <recommendedName>
        <fullName evidence="6">DUF3048 domain-containing protein</fullName>
    </recommendedName>
</protein>
<feature type="domain" description="DUF3048" evidence="3">
    <location>
        <begin position="244"/>
        <end position="343"/>
    </location>
</feature>
<evidence type="ECO:0008006" key="6">
    <source>
        <dbReference type="Google" id="ProtNLM"/>
    </source>
</evidence>
<dbReference type="InterPro" id="IPR021416">
    <property type="entry name" value="DUF3048_N"/>
</dbReference>